<dbReference type="SUPFAM" id="SSF116726">
    <property type="entry name" value="TrkA C-terminal domain-like"/>
    <property type="match status" value="2"/>
</dbReference>
<evidence type="ECO:0000256" key="5">
    <source>
        <dbReference type="ARBA" id="ARBA00022989"/>
    </source>
</evidence>
<dbReference type="InterPro" id="IPR036721">
    <property type="entry name" value="RCK_C_sf"/>
</dbReference>
<organism evidence="9">
    <name type="scientific">marine sediment metagenome</name>
    <dbReference type="NCBI Taxonomy" id="412755"/>
    <lineage>
        <taxon>unclassified sequences</taxon>
        <taxon>metagenomes</taxon>
        <taxon>ecological metagenomes</taxon>
    </lineage>
</organism>
<feature type="transmembrane region" description="Helical" evidence="7">
    <location>
        <begin position="145"/>
        <end position="166"/>
    </location>
</feature>
<accession>A0A0F9VT98</accession>
<evidence type="ECO:0000256" key="4">
    <source>
        <dbReference type="ARBA" id="ARBA00022737"/>
    </source>
</evidence>
<keyword evidence="6 7" id="KW-0472">Membrane</keyword>
<evidence type="ECO:0000256" key="6">
    <source>
        <dbReference type="ARBA" id="ARBA00023136"/>
    </source>
</evidence>
<feature type="transmembrane region" description="Helical" evidence="7">
    <location>
        <begin position="100"/>
        <end position="124"/>
    </location>
</feature>
<keyword evidence="5 7" id="KW-1133">Transmembrane helix</keyword>
<dbReference type="InterPro" id="IPR006037">
    <property type="entry name" value="RCK_C"/>
</dbReference>
<keyword evidence="2" id="KW-0813">Transport</keyword>
<comment type="subcellular location">
    <subcellularLocation>
        <location evidence="1">Membrane</location>
        <topology evidence="1">Multi-pass membrane protein</topology>
    </subcellularLocation>
</comment>
<dbReference type="PROSITE" id="PS01271">
    <property type="entry name" value="NA_SULFATE"/>
    <property type="match status" value="1"/>
</dbReference>
<dbReference type="GO" id="GO:0008324">
    <property type="term" value="F:monoatomic cation transmembrane transporter activity"/>
    <property type="evidence" value="ECO:0007669"/>
    <property type="project" value="InterPro"/>
</dbReference>
<name>A0A0F9VT98_9ZZZZ</name>
<dbReference type="Pfam" id="PF03600">
    <property type="entry name" value="CitMHS"/>
    <property type="match status" value="1"/>
</dbReference>
<evidence type="ECO:0000256" key="3">
    <source>
        <dbReference type="ARBA" id="ARBA00022692"/>
    </source>
</evidence>
<reference evidence="9" key="1">
    <citation type="journal article" date="2015" name="Nature">
        <title>Complex archaea that bridge the gap between prokaryotes and eukaryotes.</title>
        <authorList>
            <person name="Spang A."/>
            <person name="Saw J.H."/>
            <person name="Jorgensen S.L."/>
            <person name="Zaremba-Niedzwiedzka K."/>
            <person name="Martijn J."/>
            <person name="Lind A.E."/>
            <person name="van Eijk R."/>
            <person name="Schleper C."/>
            <person name="Guy L."/>
            <person name="Ettema T.J."/>
        </authorList>
    </citation>
    <scope>NUCLEOTIDE SEQUENCE</scope>
</reference>
<feature type="transmembrane region" description="Helical" evidence="7">
    <location>
        <begin position="402"/>
        <end position="419"/>
    </location>
</feature>
<dbReference type="GO" id="GO:0005886">
    <property type="term" value="C:plasma membrane"/>
    <property type="evidence" value="ECO:0007669"/>
    <property type="project" value="TreeGrafter"/>
</dbReference>
<sequence>MNAFLTDYSSYIALAVIGVVFVAFALELYPPEVIAVGGAVSFLVLGYLDADEFASVFSNPAPITIAAMFVLSGALVRTGTLEGAAGWLVASVERYPLMTLAVMGLGVMVASAFMNNTPVVIVFIPIMMEIAKKLGVASTRLLIPLSYLTILGGTLSLIGTSTNLLVDGVARGQGMERFSIFEITPVGIVASITGIVYLLIVGRFLLPDRSSAEDVLGDDAGNLYFSEIVVRDGASSIGKRLKDAATFSARGIQPMAILRGSETLRRDIGDIEIQKSDRIVLFATAEELLTLNANQNVRIARVTLSAEKDEERVVVEATVAPHRRGIGRRISELTGISGSGVAVLGVQRHRHVPGPTLHGTKLRPADRLLLEGRPEALARIAEANDLIGIDVSEARPFRRRKAPIAIGALAGVVGVAAYGLASIQVLAFVAIAALLLVRVIDADEAWRSIRGDILILIFAMLAIGLGMQNSGAVDLLVGAIEPLLRDASPFIVLLSIYAISSILTEIVTNNAVAVVVTPIAISLATALGLDPRAAVVAVMFGASASFATPIGYQTNTLVYAAGNYRFFDFVKIGAPMNLIVGFTTCIAIYFYYGS</sequence>
<feature type="domain" description="RCK C-terminal" evidence="8">
    <location>
        <begin position="213"/>
        <end position="297"/>
    </location>
</feature>
<gene>
    <name evidence="9" type="ORF">LCGC14_0445460</name>
</gene>
<feature type="transmembrane region" description="Helical" evidence="7">
    <location>
        <begin position="186"/>
        <end position="206"/>
    </location>
</feature>
<dbReference type="InterPro" id="IPR031312">
    <property type="entry name" value="Na/sul_symport_CS"/>
</dbReference>
<dbReference type="PROSITE" id="PS51202">
    <property type="entry name" value="RCK_C"/>
    <property type="match status" value="2"/>
</dbReference>
<feature type="domain" description="RCK C-terminal" evidence="8">
    <location>
        <begin position="301"/>
        <end position="386"/>
    </location>
</feature>
<feature type="transmembrane region" description="Helical" evidence="7">
    <location>
        <begin position="453"/>
        <end position="470"/>
    </location>
</feature>
<evidence type="ECO:0000259" key="8">
    <source>
        <dbReference type="PROSITE" id="PS51202"/>
    </source>
</evidence>
<feature type="transmembrane region" description="Helical" evidence="7">
    <location>
        <begin position="533"/>
        <end position="552"/>
    </location>
</feature>
<dbReference type="InterPro" id="IPR004680">
    <property type="entry name" value="Cit_transptr-like_dom"/>
</dbReference>
<keyword evidence="4" id="KW-0677">Repeat</keyword>
<feature type="transmembrane region" description="Helical" evidence="7">
    <location>
        <begin position="490"/>
        <end position="521"/>
    </location>
</feature>
<dbReference type="GO" id="GO:0006813">
    <property type="term" value="P:potassium ion transport"/>
    <property type="evidence" value="ECO:0007669"/>
    <property type="project" value="InterPro"/>
</dbReference>
<feature type="transmembrane region" description="Helical" evidence="7">
    <location>
        <begin position="62"/>
        <end position="80"/>
    </location>
</feature>
<keyword evidence="3 7" id="KW-0812">Transmembrane</keyword>
<evidence type="ECO:0000313" key="9">
    <source>
        <dbReference type="EMBL" id="KKN68978.1"/>
    </source>
</evidence>
<dbReference type="PANTHER" id="PTHR43652">
    <property type="entry name" value="BASIC AMINO ACID ANTIPORTER YFCC-RELATED"/>
    <property type="match status" value="1"/>
</dbReference>
<proteinExistence type="predicted"/>
<feature type="transmembrane region" description="Helical" evidence="7">
    <location>
        <begin position="572"/>
        <end position="592"/>
    </location>
</feature>
<dbReference type="Pfam" id="PF02080">
    <property type="entry name" value="TrkA_C"/>
    <property type="match status" value="2"/>
</dbReference>
<feature type="transmembrane region" description="Helical" evidence="7">
    <location>
        <begin position="7"/>
        <end position="26"/>
    </location>
</feature>
<protein>
    <recommendedName>
        <fullName evidence="8">RCK C-terminal domain-containing protein</fullName>
    </recommendedName>
</protein>
<evidence type="ECO:0000256" key="2">
    <source>
        <dbReference type="ARBA" id="ARBA00022448"/>
    </source>
</evidence>
<dbReference type="EMBL" id="LAZR01000435">
    <property type="protein sequence ID" value="KKN68978.1"/>
    <property type="molecule type" value="Genomic_DNA"/>
</dbReference>
<dbReference type="Gene3D" id="3.30.70.1450">
    <property type="entry name" value="Regulator of K+ conductance, C-terminal domain"/>
    <property type="match status" value="2"/>
</dbReference>
<evidence type="ECO:0000256" key="7">
    <source>
        <dbReference type="SAM" id="Phobius"/>
    </source>
</evidence>
<comment type="caution">
    <text evidence="9">The sequence shown here is derived from an EMBL/GenBank/DDBJ whole genome shotgun (WGS) entry which is preliminary data.</text>
</comment>
<dbReference type="AlphaFoldDB" id="A0A0F9VT98"/>
<dbReference type="InterPro" id="IPR051679">
    <property type="entry name" value="DASS-Related_Transporters"/>
</dbReference>
<evidence type="ECO:0000256" key="1">
    <source>
        <dbReference type="ARBA" id="ARBA00004141"/>
    </source>
</evidence>
<dbReference type="PANTHER" id="PTHR43652:SF2">
    <property type="entry name" value="BASIC AMINO ACID ANTIPORTER YFCC-RELATED"/>
    <property type="match status" value="1"/>
</dbReference>